<dbReference type="AlphaFoldDB" id="A0A4Y7I7T5"/>
<name>A0A4Y7I7T5_PAPSO</name>
<evidence type="ECO:0000256" key="1">
    <source>
        <dbReference type="ARBA" id="ARBA00022737"/>
    </source>
</evidence>
<protein>
    <submittedName>
        <fullName evidence="3">Uncharacterized protein</fullName>
    </submittedName>
</protein>
<dbReference type="InterPro" id="IPR031101">
    <property type="entry name" value="Ctr9"/>
</dbReference>
<accession>A0A4Y7I7T5</accession>
<keyword evidence="2" id="KW-0802">TPR repeat</keyword>
<dbReference type="GO" id="GO:0016593">
    <property type="term" value="C:Cdc73/Paf1 complex"/>
    <property type="evidence" value="ECO:0007669"/>
    <property type="project" value="TreeGrafter"/>
</dbReference>
<gene>
    <name evidence="3" type="ORF">C5167_036701</name>
</gene>
<proteinExistence type="predicted"/>
<dbReference type="SUPFAM" id="SSF48452">
    <property type="entry name" value="TPR-like"/>
    <property type="match status" value="1"/>
</dbReference>
<dbReference type="EMBL" id="CM010715">
    <property type="protein sequence ID" value="RZC43752.1"/>
    <property type="molecule type" value="Genomic_DNA"/>
</dbReference>
<dbReference type="InterPro" id="IPR011990">
    <property type="entry name" value="TPR-like_helical_dom_sf"/>
</dbReference>
<dbReference type="STRING" id="3469.A0A4Y7I7T5"/>
<dbReference type="GO" id="GO:0000993">
    <property type="term" value="F:RNA polymerase II complex binding"/>
    <property type="evidence" value="ECO:0007669"/>
    <property type="project" value="TreeGrafter"/>
</dbReference>
<keyword evidence="4" id="KW-1185">Reference proteome</keyword>
<evidence type="ECO:0000313" key="4">
    <source>
        <dbReference type="Proteomes" id="UP000316621"/>
    </source>
</evidence>
<dbReference type="GO" id="GO:0006368">
    <property type="term" value="P:transcription elongation by RNA polymerase II"/>
    <property type="evidence" value="ECO:0007669"/>
    <property type="project" value="TreeGrafter"/>
</dbReference>
<dbReference type="PANTHER" id="PTHR14027">
    <property type="entry name" value="RNA POLYMERASE-ASSOCIATED PROTEIN CTR9"/>
    <property type="match status" value="1"/>
</dbReference>
<reference evidence="3 4" key="1">
    <citation type="journal article" date="2018" name="Science">
        <title>The opium poppy genome and morphinan production.</title>
        <authorList>
            <person name="Guo L."/>
            <person name="Winzer T."/>
            <person name="Yang X."/>
            <person name="Li Y."/>
            <person name="Ning Z."/>
            <person name="He Z."/>
            <person name="Teodor R."/>
            <person name="Lu Y."/>
            <person name="Bowser T.A."/>
            <person name="Graham I.A."/>
            <person name="Ye K."/>
        </authorList>
    </citation>
    <scope>NUCLEOTIDE SEQUENCE [LARGE SCALE GENOMIC DNA]</scope>
    <source>
        <strain evidence="4">cv. HN1</strain>
        <tissue evidence="3">Leaves</tissue>
    </source>
</reference>
<keyword evidence="1" id="KW-0677">Repeat</keyword>
<dbReference type="GO" id="GO:0006355">
    <property type="term" value="P:regulation of DNA-templated transcription"/>
    <property type="evidence" value="ECO:0007669"/>
    <property type="project" value="InterPro"/>
</dbReference>
<dbReference type="PANTHER" id="PTHR14027:SF2">
    <property type="entry name" value="RNA POLYMERASE-ASSOCIATED PROTEIN CTR9 HOMOLOG"/>
    <property type="match status" value="1"/>
</dbReference>
<dbReference type="Gramene" id="RZC43752">
    <property type="protein sequence ID" value="RZC43752"/>
    <property type="gene ID" value="C5167_036701"/>
</dbReference>
<evidence type="ECO:0000256" key="2">
    <source>
        <dbReference type="ARBA" id="ARBA00022803"/>
    </source>
</evidence>
<organism evidence="3 4">
    <name type="scientific">Papaver somniferum</name>
    <name type="common">Opium poppy</name>
    <dbReference type="NCBI Taxonomy" id="3469"/>
    <lineage>
        <taxon>Eukaryota</taxon>
        <taxon>Viridiplantae</taxon>
        <taxon>Streptophyta</taxon>
        <taxon>Embryophyta</taxon>
        <taxon>Tracheophyta</taxon>
        <taxon>Spermatophyta</taxon>
        <taxon>Magnoliopsida</taxon>
        <taxon>Ranunculales</taxon>
        <taxon>Papaveraceae</taxon>
        <taxon>Papaveroideae</taxon>
        <taxon>Papaver</taxon>
    </lineage>
</organism>
<dbReference type="Proteomes" id="UP000316621">
    <property type="component" value="Chromosome 1"/>
</dbReference>
<sequence>MSHLLLAKCETEQTSSTFKIVLEENPKNVPALLGQFSLNRYTESLDLYKRALQVFPNGPAAVRLGIGFCRYKLGQLKKDLVMRLSKPFKIFANHQDGDTLESDLDSSCALMNSDTWIASGFDENHLEHWPTSGKNDSTKGGHSAAHIKCVQLSLIRSWRYKEIAGVKVLRLRIVAAIRYTIS</sequence>
<evidence type="ECO:0000313" key="3">
    <source>
        <dbReference type="EMBL" id="RZC43752.1"/>
    </source>
</evidence>